<comment type="caution">
    <text evidence="4">The sequence shown here is derived from an EMBL/GenBank/DDBJ whole genome shotgun (WGS) entry which is preliminary data.</text>
</comment>
<organism evidence="4 5">
    <name type="scientific">Lipingzhangella halophila</name>
    <dbReference type="NCBI Taxonomy" id="1783352"/>
    <lineage>
        <taxon>Bacteria</taxon>
        <taxon>Bacillati</taxon>
        <taxon>Actinomycetota</taxon>
        <taxon>Actinomycetes</taxon>
        <taxon>Streptosporangiales</taxon>
        <taxon>Nocardiopsidaceae</taxon>
        <taxon>Lipingzhangella</taxon>
    </lineage>
</organism>
<dbReference type="InterPro" id="IPR013495">
    <property type="entry name" value="CHP02679"/>
</dbReference>
<dbReference type="InterPro" id="IPR024466">
    <property type="entry name" value="CHP02679_N"/>
</dbReference>
<dbReference type="Pfam" id="PF11796">
    <property type="entry name" value="DUF3323"/>
    <property type="match status" value="1"/>
</dbReference>
<protein>
    <submittedName>
        <fullName evidence="4">Uncharacterized protein (TIGR02679 family)</fullName>
    </submittedName>
</protein>
<accession>A0A7W7W5G1</accession>
<dbReference type="Pfam" id="PF09664">
    <property type="entry name" value="DUF2399"/>
    <property type="match status" value="1"/>
</dbReference>
<evidence type="ECO:0000259" key="3">
    <source>
        <dbReference type="Pfam" id="PF11796"/>
    </source>
</evidence>
<dbReference type="InterPro" id="IPR024465">
    <property type="entry name" value="DUF2399"/>
</dbReference>
<evidence type="ECO:0000313" key="4">
    <source>
        <dbReference type="EMBL" id="MBB4934756.1"/>
    </source>
</evidence>
<feature type="domain" description="Conserved hypothetical protein CHP02679 N terminus" evidence="3">
    <location>
        <begin position="48"/>
        <end position="254"/>
    </location>
</feature>
<name>A0A7W7W5G1_9ACTN</name>
<proteinExistence type="predicted"/>
<feature type="region of interest" description="Disordered" evidence="1">
    <location>
        <begin position="1"/>
        <end position="22"/>
    </location>
</feature>
<dbReference type="RefSeq" id="WP_184584351.1">
    <property type="nucleotide sequence ID" value="NZ_JACHJT010000002.1"/>
</dbReference>
<keyword evidence="5" id="KW-1185">Reference proteome</keyword>
<evidence type="ECO:0000313" key="5">
    <source>
        <dbReference type="Proteomes" id="UP000523007"/>
    </source>
</evidence>
<evidence type="ECO:0000256" key="1">
    <source>
        <dbReference type="SAM" id="MobiDB-lite"/>
    </source>
</evidence>
<sequence length="429" mass="44934">MSASRDADPNGDTGKGADRPRLERLLGTEDIRWLVDRARSRIERGQELTGVVTLSSATPEQRDAIQRLLGRRPRPGSSLTVSLDAVDAVLRRSGASPDGLAAAVEELTGGPVRPRAEVEADLTRAWDEAYEPLSTACARRPELAEWCARLRASGLVPRLLGTPAEAAPTLRTLATVVSALPADGVGLATFAARVCGDAHGLDDGRPLGTLALGAARALTGVPAGSGAEWRREAWTAAGLLTDDLSSTALAFGLPGDTATPTGRALAALREAGQPAVLTLRQLVQTPARPLPNGTVVRVCENPAVVSAAADYLGAGCLPLVCTQGQPGTAVLTLLRQLGAAGAELRYHGDFDWGGVRIANTLLRRVPWRPWRYSAADYRAAVRAAPGTPLMGTPLTAAWDATLTEAMNEVGTRVEEEAVLNDLLGDLSTP</sequence>
<dbReference type="AlphaFoldDB" id="A0A7W7W5G1"/>
<gene>
    <name evidence="4" type="ORF">F4561_005650</name>
</gene>
<feature type="domain" description="DUF2399" evidence="2">
    <location>
        <begin position="276"/>
        <end position="426"/>
    </location>
</feature>
<dbReference type="Proteomes" id="UP000523007">
    <property type="component" value="Unassembled WGS sequence"/>
</dbReference>
<dbReference type="NCBIfam" id="TIGR02679">
    <property type="entry name" value="TIGR02679 family protein"/>
    <property type="match status" value="1"/>
</dbReference>
<evidence type="ECO:0000259" key="2">
    <source>
        <dbReference type="Pfam" id="PF09664"/>
    </source>
</evidence>
<dbReference type="EMBL" id="JACHJT010000002">
    <property type="protein sequence ID" value="MBB4934756.1"/>
    <property type="molecule type" value="Genomic_DNA"/>
</dbReference>
<reference evidence="4 5" key="1">
    <citation type="submission" date="2020-08" db="EMBL/GenBank/DDBJ databases">
        <title>Sequencing the genomes of 1000 actinobacteria strains.</title>
        <authorList>
            <person name="Klenk H.-P."/>
        </authorList>
    </citation>
    <scope>NUCLEOTIDE SEQUENCE [LARGE SCALE GENOMIC DNA]</scope>
    <source>
        <strain evidence="4 5">DSM 102030</strain>
    </source>
</reference>